<dbReference type="PANTHER" id="PTHR43080:SF26">
    <property type="entry name" value="REGULATORY PROTEIN"/>
    <property type="match status" value="1"/>
</dbReference>
<dbReference type="Gene3D" id="3.10.580.10">
    <property type="entry name" value="CBS-domain"/>
    <property type="match status" value="1"/>
</dbReference>
<proteinExistence type="predicted"/>
<feature type="domain" description="CBS" evidence="3">
    <location>
        <begin position="8"/>
        <end position="65"/>
    </location>
</feature>
<dbReference type="CDD" id="cd04586">
    <property type="entry name" value="CBS_pair_BON_assoc"/>
    <property type="match status" value="1"/>
</dbReference>
<dbReference type="OrthoDB" id="9790355at2"/>
<dbReference type="AlphaFoldDB" id="A0A4P6HKP3"/>
<sequence>MLTAKDVMTANVVTINEDTDITAAATLLFEKGYNGVPVVNAAGKLTGILCQADLVAQQKKLSLPSVFSLLDGFIPLGSMKDLDREVEKMSALTAFHAMTAKPVTVTPETPIDEVATLMTEKGYHTIPVLSGDAIVGIIGMRDILGTLLKK</sequence>
<reference evidence="4 5" key="1">
    <citation type="submission" date="2018-02" db="EMBL/GenBank/DDBJ databases">
        <title>Genome sequence of Desulfovibrio carbinolicus DSM 3852.</title>
        <authorList>
            <person name="Wilbanks E."/>
            <person name="Skennerton C.T."/>
            <person name="Orphan V.J."/>
        </authorList>
    </citation>
    <scope>NUCLEOTIDE SEQUENCE [LARGE SCALE GENOMIC DNA]</scope>
    <source>
        <strain evidence="4 5">DSM 3852</strain>
    </source>
</reference>
<keyword evidence="1 2" id="KW-0129">CBS domain</keyword>
<name>A0A4P6HKP3_9BACT</name>
<keyword evidence="5" id="KW-1185">Reference proteome</keyword>
<dbReference type="InterPro" id="IPR000644">
    <property type="entry name" value="CBS_dom"/>
</dbReference>
<dbReference type="InterPro" id="IPR051257">
    <property type="entry name" value="Diverse_CBS-Domain"/>
</dbReference>
<protein>
    <recommendedName>
        <fullName evidence="3">CBS domain-containing protein</fullName>
    </recommendedName>
</protein>
<evidence type="ECO:0000313" key="5">
    <source>
        <dbReference type="Proteomes" id="UP000293296"/>
    </source>
</evidence>
<evidence type="ECO:0000256" key="1">
    <source>
        <dbReference type="ARBA" id="ARBA00023122"/>
    </source>
</evidence>
<dbReference type="SMART" id="SM00116">
    <property type="entry name" value="CBS"/>
    <property type="match status" value="2"/>
</dbReference>
<dbReference type="KEGG" id="dcb:C3Y92_08170"/>
<dbReference type="RefSeq" id="WP_129351552.1">
    <property type="nucleotide sequence ID" value="NZ_CP026538.1"/>
</dbReference>
<evidence type="ECO:0000256" key="2">
    <source>
        <dbReference type="PROSITE-ProRule" id="PRU00703"/>
    </source>
</evidence>
<gene>
    <name evidence="4" type="ORF">C3Y92_08170</name>
</gene>
<dbReference type="PANTHER" id="PTHR43080">
    <property type="entry name" value="CBS DOMAIN-CONTAINING PROTEIN CBSX3, MITOCHONDRIAL"/>
    <property type="match status" value="1"/>
</dbReference>
<dbReference type="InterPro" id="IPR046342">
    <property type="entry name" value="CBS_dom_sf"/>
</dbReference>
<feature type="domain" description="CBS" evidence="3">
    <location>
        <begin position="98"/>
        <end position="150"/>
    </location>
</feature>
<dbReference type="EMBL" id="CP026538">
    <property type="protein sequence ID" value="QAZ67206.1"/>
    <property type="molecule type" value="Genomic_DNA"/>
</dbReference>
<dbReference type="Pfam" id="PF00571">
    <property type="entry name" value="CBS"/>
    <property type="match status" value="2"/>
</dbReference>
<dbReference type="Proteomes" id="UP000293296">
    <property type="component" value="Chromosome"/>
</dbReference>
<evidence type="ECO:0000313" key="4">
    <source>
        <dbReference type="EMBL" id="QAZ67206.1"/>
    </source>
</evidence>
<evidence type="ECO:0000259" key="3">
    <source>
        <dbReference type="PROSITE" id="PS51371"/>
    </source>
</evidence>
<dbReference type="SUPFAM" id="SSF54631">
    <property type="entry name" value="CBS-domain pair"/>
    <property type="match status" value="1"/>
</dbReference>
<accession>A0A4P6HKP3</accession>
<organism evidence="4 5">
    <name type="scientific">Solidesulfovibrio carbinolicus</name>
    <dbReference type="NCBI Taxonomy" id="296842"/>
    <lineage>
        <taxon>Bacteria</taxon>
        <taxon>Pseudomonadati</taxon>
        <taxon>Thermodesulfobacteriota</taxon>
        <taxon>Desulfovibrionia</taxon>
        <taxon>Desulfovibrionales</taxon>
        <taxon>Desulfovibrionaceae</taxon>
        <taxon>Solidesulfovibrio</taxon>
    </lineage>
</organism>
<dbReference type="PROSITE" id="PS51371">
    <property type="entry name" value="CBS"/>
    <property type="match status" value="2"/>
</dbReference>